<keyword evidence="2" id="KW-0238">DNA-binding</keyword>
<dbReference type="STRING" id="262004.SAMN04489796_101171"/>
<dbReference type="EMBL" id="FNCZ01000001">
    <property type="protein sequence ID" value="SDG64007.1"/>
    <property type="molecule type" value="Genomic_DNA"/>
</dbReference>
<dbReference type="SUPFAM" id="SSF53822">
    <property type="entry name" value="Periplasmic binding protein-like I"/>
    <property type="match status" value="1"/>
</dbReference>
<dbReference type="PANTHER" id="PTHR30146">
    <property type="entry name" value="LACI-RELATED TRANSCRIPTIONAL REPRESSOR"/>
    <property type="match status" value="1"/>
</dbReference>
<dbReference type="InterPro" id="IPR028082">
    <property type="entry name" value="Peripla_BP_I"/>
</dbReference>
<evidence type="ECO:0000313" key="5">
    <source>
        <dbReference type="EMBL" id="SDG64007.1"/>
    </source>
</evidence>
<dbReference type="Pfam" id="PF00356">
    <property type="entry name" value="LacI"/>
    <property type="match status" value="1"/>
</dbReference>
<dbReference type="GO" id="GO:0000976">
    <property type="term" value="F:transcription cis-regulatory region binding"/>
    <property type="evidence" value="ECO:0007669"/>
    <property type="project" value="TreeGrafter"/>
</dbReference>
<keyword evidence="3" id="KW-0804">Transcription</keyword>
<evidence type="ECO:0000256" key="1">
    <source>
        <dbReference type="ARBA" id="ARBA00023015"/>
    </source>
</evidence>
<reference evidence="6" key="1">
    <citation type="submission" date="2016-10" db="EMBL/GenBank/DDBJ databases">
        <authorList>
            <person name="Varghese N."/>
            <person name="Submissions S."/>
        </authorList>
    </citation>
    <scope>NUCLEOTIDE SEQUENCE [LARGE SCALE GENOMIC DNA]</scope>
    <source>
        <strain evidence="6">DSM 15363</strain>
    </source>
</reference>
<evidence type="ECO:0000259" key="4">
    <source>
        <dbReference type="PROSITE" id="PS50932"/>
    </source>
</evidence>
<dbReference type="InterPro" id="IPR000843">
    <property type="entry name" value="HTH_LacI"/>
</dbReference>
<gene>
    <name evidence="5" type="ORF">SAMN04489796_101171</name>
</gene>
<keyword evidence="1" id="KW-0805">Transcription regulation</keyword>
<proteinExistence type="predicted"/>
<evidence type="ECO:0000256" key="2">
    <source>
        <dbReference type="ARBA" id="ARBA00023125"/>
    </source>
</evidence>
<dbReference type="PANTHER" id="PTHR30146:SF109">
    <property type="entry name" value="HTH-TYPE TRANSCRIPTIONAL REGULATOR GALS"/>
    <property type="match status" value="1"/>
</dbReference>
<dbReference type="Pfam" id="PF00532">
    <property type="entry name" value="Peripla_BP_1"/>
    <property type="match status" value="1"/>
</dbReference>
<protein>
    <submittedName>
        <fullName evidence="5">Transcriptional regulator, LacI family</fullName>
    </submittedName>
</protein>
<accession>A0A1G7VWB1</accession>
<dbReference type="RefSeq" id="WP_092465698.1">
    <property type="nucleotide sequence ID" value="NZ_FNCZ01000001.1"/>
</dbReference>
<dbReference type="PROSITE" id="PS50932">
    <property type="entry name" value="HTH_LACI_2"/>
    <property type="match status" value="1"/>
</dbReference>
<dbReference type="GO" id="GO:0003700">
    <property type="term" value="F:DNA-binding transcription factor activity"/>
    <property type="evidence" value="ECO:0007669"/>
    <property type="project" value="TreeGrafter"/>
</dbReference>
<dbReference type="InterPro" id="IPR010982">
    <property type="entry name" value="Lambda_DNA-bd_dom_sf"/>
</dbReference>
<feature type="domain" description="HTH lacI-type" evidence="4">
    <location>
        <begin position="6"/>
        <end position="60"/>
    </location>
</feature>
<dbReference type="Gene3D" id="1.10.260.40">
    <property type="entry name" value="lambda repressor-like DNA-binding domains"/>
    <property type="match status" value="1"/>
</dbReference>
<dbReference type="CDD" id="cd01392">
    <property type="entry name" value="HTH_LacI"/>
    <property type="match status" value="1"/>
</dbReference>
<dbReference type="OrthoDB" id="755826at2"/>
<dbReference type="AlphaFoldDB" id="A0A1G7VWB1"/>
<sequence length="171" mass="18924">MKSSAVTIKELSSLSGYSISTVSKALNNKLDISKATRETIKTIAKQHDYIPNSYAVSLRMQKTGSIAVIVPEVTEACYSQSLCHLQKSAENLGYRILFYQSFNSDAKELNYIKSLSDGSIDGIIVVSAENKEKSKYASHSFPIELLNIDCNQSLEEIKRLSYSSLKNVLKG</sequence>
<name>A0A1G7VWB1_9FLAO</name>
<organism evidence="5 6">
    <name type="scientific">Winogradskyella thalassocola</name>
    <dbReference type="NCBI Taxonomy" id="262004"/>
    <lineage>
        <taxon>Bacteria</taxon>
        <taxon>Pseudomonadati</taxon>
        <taxon>Bacteroidota</taxon>
        <taxon>Flavobacteriia</taxon>
        <taxon>Flavobacteriales</taxon>
        <taxon>Flavobacteriaceae</taxon>
        <taxon>Winogradskyella</taxon>
    </lineage>
</organism>
<keyword evidence="6" id="KW-1185">Reference proteome</keyword>
<dbReference type="InterPro" id="IPR001761">
    <property type="entry name" value="Peripla_BP/Lac1_sug-bd_dom"/>
</dbReference>
<evidence type="ECO:0000313" key="6">
    <source>
        <dbReference type="Proteomes" id="UP000199492"/>
    </source>
</evidence>
<dbReference type="SMART" id="SM00354">
    <property type="entry name" value="HTH_LACI"/>
    <property type="match status" value="1"/>
</dbReference>
<dbReference type="Proteomes" id="UP000199492">
    <property type="component" value="Unassembled WGS sequence"/>
</dbReference>
<dbReference type="Gene3D" id="3.40.50.2300">
    <property type="match status" value="1"/>
</dbReference>
<dbReference type="SUPFAM" id="SSF47413">
    <property type="entry name" value="lambda repressor-like DNA-binding domains"/>
    <property type="match status" value="1"/>
</dbReference>
<evidence type="ECO:0000256" key="3">
    <source>
        <dbReference type="ARBA" id="ARBA00023163"/>
    </source>
</evidence>